<gene>
    <name evidence="4" type="ORF">ACFQ5X_48335</name>
</gene>
<accession>A0ABW3XW57</accession>
<dbReference type="PANTHER" id="PTHR47197:SF3">
    <property type="entry name" value="DIHYDRO-HEME D1 DEHYDROGENASE"/>
    <property type="match status" value="1"/>
</dbReference>
<keyword evidence="5" id="KW-1185">Reference proteome</keyword>
<evidence type="ECO:0000313" key="4">
    <source>
        <dbReference type="EMBL" id="MFD1313494.1"/>
    </source>
</evidence>
<protein>
    <submittedName>
        <fullName evidence="4">YncE family protein</fullName>
    </submittedName>
</protein>
<dbReference type="Proteomes" id="UP001597058">
    <property type="component" value="Unassembled WGS sequence"/>
</dbReference>
<dbReference type="Gene3D" id="2.130.10.10">
    <property type="entry name" value="YVTN repeat-like/Quinoprotein amine dehydrogenase"/>
    <property type="match status" value="1"/>
</dbReference>
<evidence type="ECO:0000313" key="5">
    <source>
        <dbReference type="Proteomes" id="UP001597058"/>
    </source>
</evidence>
<comment type="caution">
    <text evidence="4">The sequence shown here is derived from an EMBL/GenBank/DDBJ whole genome shotgun (WGS) entry which is preliminary data.</text>
</comment>
<feature type="compositionally biased region" description="Basic and acidic residues" evidence="2">
    <location>
        <begin position="101"/>
        <end position="118"/>
    </location>
</feature>
<proteinExistence type="predicted"/>
<evidence type="ECO:0000256" key="2">
    <source>
        <dbReference type="SAM" id="MobiDB-lite"/>
    </source>
</evidence>
<organism evidence="4 5">
    <name type="scientific">Streptomyces kaempferi</name>
    <dbReference type="NCBI Taxonomy" id="333725"/>
    <lineage>
        <taxon>Bacteria</taxon>
        <taxon>Bacillati</taxon>
        <taxon>Actinomycetota</taxon>
        <taxon>Actinomycetes</taxon>
        <taxon>Kitasatosporales</taxon>
        <taxon>Streptomycetaceae</taxon>
        <taxon>Streptomyces</taxon>
    </lineage>
</organism>
<sequence>MAVSPNGTRAYVTNSNADTVSVIKTATNTVVATIPVGDAPREVAVSPDGTRAYVTNASADTVSVINTATNTVVATIPVGDLPFGVAIGVVPCPGHGKPGHGKPDHGKPGHGKPGHDRPTTATAPAPGNRTPA</sequence>
<dbReference type="InterPro" id="IPR015943">
    <property type="entry name" value="WD40/YVTN_repeat-like_dom_sf"/>
</dbReference>
<dbReference type="InterPro" id="IPR051200">
    <property type="entry name" value="Host-pathogen_enzymatic-act"/>
</dbReference>
<dbReference type="InterPro" id="IPR011045">
    <property type="entry name" value="N2O_reductase_N"/>
</dbReference>
<dbReference type="PANTHER" id="PTHR47197">
    <property type="entry name" value="PROTEIN NIRF"/>
    <property type="match status" value="1"/>
</dbReference>
<dbReference type="InterPro" id="IPR048433">
    <property type="entry name" value="YNCE-like_beta-prop"/>
</dbReference>
<feature type="domain" description="YNCE-like beta-propeller" evidence="3">
    <location>
        <begin position="11"/>
        <end position="85"/>
    </location>
</feature>
<evidence type="ECO:0000256" key="1">
    <source>
        <dbReference type="ARBA" id="ARBA00022729"/>
    </source>
</evidence>
<dbReference type="RefSeq" id="WP_381232871.1">
    <property type="nucleotide sequence ID" value="NZ_JBHSKH010000007.1"/>
</dbReference>
<dbReference type="NCBIfam" id="TIGR02276">
    <property type="entry name" value="beta_rpt_yvtn"/>
    <property type="match status" value="2"/>
</dbReference>
<keyword evidence="1" id="KW-0732">Signal</keyword>
<feature type="region of interest" description="Disordered" evidence="2">
    <location>
        <begin position="91"/>
        <end position="132"/>
    </location>
</feature>
<dbReference type="EMBL" id="JBHTMM010000205">
    <property type="protein sequence ID" value="MFD1313494.1"/>
    <property type="molecule type" value="Genomic_DNA"/>
</dbReference>
<dbReference type="SUPFAM" id="SSF50974">
    <property type="entry name" value="Nitrous oxide reductase, N-terminal domain"/>
    <property type="match status" value="1"/>
</dbReference>
<name>A0ABW3XW57_9ACTN</name>
<evidence type="ECO:0000259" key="3">
    <source>
        <dbReference type="Pfam" id="PF21783"/>
    </source>
</evidence>
<dbReference type="InterPro" id="IPR011964">
    <property type="entry name" value="YVTN_b-propeller_repeat"/>
</dbReference>
<dbReference type="Pfam" id="PF21783">
    <property type="entry name" value="YNCE"/>
    <property type="match status" value="1"/>
</dbReference>
<reference evidence="5" key="1">
    <citation type="journal article" date="2019" name="Int. J. Syst. Evol. Microbiol.">
        <title>The Global Catalogue of Microorganisms (GCM) 10K type strain sequencing project: providing services to taxonomists for standard genome sequencing and annotation.</title>
        <authorList>
            <consortium name="The Broad Institute Genomics Platform"/>
            <consortium name="The Broad Institute Genome Sequencing Center for Infectious Disease"/>
            <person name="Wu L."/>
            <person name="Ma J."/>
        </authorList>
    </citation>
    <scope>NUCLEOTIDE SEQUENCE [LARGE SCALE GENOMIC DNA]</scope>
    <source>
        <strain evidence="5">CGMCC 4.7020</strain>
    </source>
</reference>